<organism evidence="1 2">
    <name type="scientific">Ruminococcus bicirculans</name>
    <name type="common">ex Wegman et al. 2014</name>
    <dbReference type="NCBI Taxonomy" id="1160721"/>
    <lineage>
        <taxon>Bacteria</taxon>
        <taxon>Bacillati</taxon>
        <taxon>Bacillota</taxon>
        <taxon>Clostridia</taxon>
        <taxon>Eubacteriales</taxon>
        <taxon>Oscillospiraceae</taxon>
        <taxon>Ruminococcus</taxon>
    </lineage>
</organism>
<dbReference type="EMBL" id="HF545616">
    <property type="protein sequence ID" value="CCO05281.1"/>
    <property type="molecule type" value="Genomic_DNA"/>
</dbReference>
<sequence>MSVLSKSLFTSIVGMFNEIIPAYFEDAAQDNEPIYCVINSPIRTGITDEDAELIAFYVDVYGNDKLFDNGEDIIDVCDNLRNMLNKSIIKAPQLSGHLNFEKETPLQEAEFDINHRRQEWTARVFYYNKEGD</sequence>
<evidence type="ECO:0000313" key="2">
    <source>
        <dbReference type="Proteomes" id="UP000027600"/>
    </source>
</evidence>
<evidence type="ECO:0000313" key="1">
    <source>
        <dbReference type="EMBL" id="CCO05281.1"/>
    </source>
</evidence>
<name>A0ABP1WMR1_9FIRM</name>
<protein>
    <submittedName>
        <fullName evidence="1">Uncharacterized protein</fullName>
    </submittedName>
</protein>
<dbReference type="RefSeq" id="WP_038672207.1">
    <property type="nucleotide sequence ID" value="NZ_HF545616.1"/>
</dbReference>
<proteinExistence type="predicted"/>
<accession>A0ABP1WMR1</accession>
<keyword evidence="2" id="KW-1185">Reference proteome</keyword>
<reference evidence="1 2" key="1">
    <citation type="journal article" date="2014" name="Int. J. Syst. Evol. Microbiol.">
        <title>Complete genome of a new Firmicutes species belonging to the dominant human colonic microbiota ('Ruminococcus bicirculans') reveals two chromosomes and a selective capacity to utilize plant glucans.</title>
        <authorList>
            <consortium name="NISC Comparative Sequencing Program"/>
            <person name="Wegmann U."/>
            <person name="Louis P."/>
            <person name="Goesmann A."/>
            <person name="Henrissat B."/>
            <person name="Duncan S.H."/>
            <person name="Flint H.J."/>
        </authorList>
    </citation>
    <scope>NUCLEOTIDE SEQUENCE [LARGE SCALE GENOMIC DNA]</scope>
    <source>
        <strain evidence="1 2">80/3</strain>
    </source>
</reference>
<dbReference type="Proteomes" id="UP000027600">
    <property type="component" value="Chromosome I"/>
</dbReference>
<gene>
    <name evidence="1" type="ORF">RBI_I01579</name>
</gene>